<feature type="region of interest" description="Disordered" evidence="2">
    <location>
        <begin position="144"/>
        <end position="233"/>
    </location>
</feature>
<dbReference type="InterPro" id="IPR018466">
    <property type="entry name" value="Kre9/Knh1-like_N"/>
</dbReference>
<feature type="compositionally biased region" description="Low complexity" evidence="2">
    <location>
        <begin position="144"/>
        <end position="230"/>
    </location>
</feature>
<dbReference type="EMBL" id="LSSK01001609">
    <property type="protein sequence ID" value="OMH79284.1"/>
    <property type="molecule type" value="Genomic_DNA"/>
</dbReference>
<reference evidence="6" key="1">
    <citation type="submission" date="2017-01" db="EMBL/GenBank/DDBJ databases">
        <authorList>
            <person name="Wang Y."/>
            <person name="White M."/>
            <person name="Kvist S."/>
            <person name="Moncalvo J.-M."/>
        </authorList>
    </citation>
    <scope>NUCLEOTIDE SEQUENCE [LARGE SCALE GENOMIC DNA]</scope>
    <source>
        <strain evidence="6">COL-18-3</strain>
    </source>
</reference>
<accession>A0A1R1PE81</accession>
<evidence type="ECO:0000313" key="6">
    <source>
        <dbReference type="Proteomes" id="UP000188320"/>
    </source>
</evidence>
<dbReference type="PANTHER" id="PTHR40633:SF1">
    <property type="entry name" value="GPI ANCHORED SERINE-THREONINE RICH PROTEIN (AFU_ORTHOLOGUE AFUA_1G03630)"/>
    <property type="match status" value="1"/>
</dbReference>
<organism evidence="5 6">
    <name type="scientific">Zancudomyces culisetae</name>
    <name type="common">Gut fungus</name>
    <name type="synonym">Smittium culisetae</name>
    <dbReference type="NCBI Taxonomy" id="1213189"/>
    <lineage>
        <taxon>Eukaryota</taxon>
        <taxon>Fungi</taxon>
        <taxon>Fungi incertae sedis</taxon>
        <taxon>Zoopagomycota</taxon>
        <taxon>Kickxellomycotina</taxon>
        <taxon>Harpellomycetes</taxon>
        <taxon>Harpellales</taxon>
        <taxon>Legeriomycetaceae</taxon>
        <taxon>Zancudomyces</taxon>
    </lineage>
</organism>
<gene>
    <name evidence="5" type="ORF">AX774_g7309</name>
</gene>
<protein>
    <recommendedName>
        <fullName evidence="4">Yeast cell wall synthesis Kre9/Knh1-like N-terminal domain-containing protein</fullName>
    </recommendedName>
</protein>
<dbReference type="Pfam" id="PF10342">
    <property type="entry name" value="Kre9_KNH"/>
    <property type="match status" value="1"/>
</dbReference>
<proteinExistence type="predicted"/>
<dbReference type="Proteomes" id="UP000188320">
    <property type="component" value="Unassembled WGS sequence"/>
</dbReference>
<sequence length="258" mass="25842">MRVNTFITVFVSLLGHAFGKLTIDKPYDVSVWAAGSNQAVYFSNPDGAPVAAPLTIYLYYGSDIDNMQNLGTLASNIQPNQSPVNVFIPSDLPTSNYYAIGMKDANGVYNYSHYFTINGSTGAALPQASPATTNVAVSREAASSDVSATTSSTSSTSTSSIPSTSSTSSTSSASSTSSTSSASSTSSSSSSSSASSASSTSSSKSASSASSASSTSSNKSAGSSSSTSSANLNSPLSRGWSVGLGLAGALLWTLAFAA</sequence>
<comment type="caution">
    <text evidence="5">The sequence shown here is derived from an EMBL/GenBank/DDBJ whole genome shotgun (WGS) entry which is preliminary data.</text>
</comment>
<keyword evidence="6" id="KW-1185">Reference proteome</keyword>
<name>A0A1R1PE81_ZANCU</name>
<dbReference type="OrthoDB" id="2432613at2759"/>
<feature type="domain" description="Yeast cell wall synthesis Kre9/Knh1-like N-terminal" evidence="4">
    <location>
        <begin position="26"/>
        <end position="117"/>
    </location>
</feature>
<feature type="chain" id="PRO_5013362950" description="Yeast cell wall synthesis Kre9/Knh1-like N-terminal domain-containing protein" evidence="3">
    <location>
        <begin position="20"/>
        <end position="258"/>
    </location>
</feature>
<feature type="signal peptide" evidence="3">
    <location>
        <begin position="1"/>
        <end position="19"/>
    </location>
</feature>
<dbReference type="InterPro" id="IPR052982">
    <property type="entry name" value="SRP1/TIP1-like"/>
</dbReference>
<keyword evidence="1 3" id="KW-0732">Signal</keyword>
<evidence type="ECO:0000259" key="4">
    <source>
        <dbReference type="Pfam" id="PF10342"/>
    </source>
</evidence>
<evidence type="ECO:0000256" key="2">
    <source>
        <dbReference type="SAM" id="MobiDB-lite"/>
    </source>
</evidence>
<evidence type="ECO:0000256" key="1">
    <source>
        <dbReference type="ARBA" id="ARBA00022729"/>
    </source>
</evidence>
<dbReference type="PANTHER" id="PTHR40633">
    <property type="entry name" value="MATRIX PROTEIN, PUTATIVE (AFU_ORTHOLOGUE AFUA_8G05410)-RELATED"/>
    <property type="match status" value="1"/>
</dbReference>
<evidence type="ECO:0000256" key="3">
    <source>
        <dbReference type="SAM" id="SignalP"/>
    </source>
</evidence>
<dbReference type="AlphaFoldDB" id="A0A1R1PE81"/>
<evidence type="ECO:0000313" key="5">
    <source>
        <dbReference type="EMBL" id="OMH79284.1"/>
    </source>
</evidence>